<feature type="binding site" evidence="9">
    <location>
        <begin position="255"/>
        <end position="262"/>
    </location>
    <ligand>
        <name>ATP</name>
        <dbReference type="ChEBI" id="CHEBI:30616"/>
    </ligand>
</feature>
<protein>
    <recommendedName>
        <fullName evidence="7">DNA 3'-5' helicase</fullName>
        <ecNumber evidence="7">5.6.2.4</ecNumber>
    </recommendedName>
</protein>
<dbReference type="Pfam" id="PF13361">
    <property type="entry name" value="UvrD_C"/>
    <property type="match status" value="2"/>
</dbReference>
<dbReference type="EC" id="5.6.2.4" evidence="7"/>
<keyword evidence="5" id="KW-0413">Isomerase</keyword>
<dbReference type="GO" id="GO:0003677">
    <property type="term" value="F:DNA binding"/>
    <property type="evidence" value="ECO:0007669"/>
    <property type="project" value="InterPro"/>
</dbReference>
<dbReference type="GO" id="GO:0043138">
    <property type="term" value="F:3'-5' DNA helicase activity"/>
    <property type="evidence" value="ECO:0007669"/>
    <property type="project" value="UniProtKB-EC"/>
</dbReference>
<name>A0A1H8YVZ9_9GAMM</name>
<proteinExistence type="predicted"/>
<evidence type="ECO:0000256" key="3">
    <source>
        <dbReference type="ARBA" id="ARBA00022806"/>
    </source>
</evidence>
<feature type="domain" description="UvrD-like helicase ATP-binding" evidence="10">
    <location>
        <begin position="234"/>
        <end position="518"/>
    </location>
</feature>
<evidence type="ECO:0000256" key="9">
    <source>
        <dbReference type="PROSITE-ProRule" id="PRU00560"/>
    </source>
</evidence>
<dbReference type="InterPro" id="IPR027417">
    <property type="entry name" value="P-loop_NTPase"/>
</dbReference>
<dbReference type="PANTHER" id="PTHR11070:SF45">
    <property type="entry name" value="DNA 3'-5' HELICASE"/>
    <property type="match status" value="1"/>
</dbReference>
<organism evidence="11 12">
    <name type="scientific">Ectothiorhodospira magna</name>
    <dbReference type="NCBI Taxonomy" id="867345"/>
    <lineage>
        <taxon>Bacteria</taxon>
        <taxon>Pseudomonadati</taxon>
        <taxon>Pseudomonadota</taxon>
        <taxon>Gammaproteobacteria</taxon>
        <taxon>Chromatiales</taxon>
        <taxon>Ectothiorhodospiraceae</taxon>
        <taxon>Ectothiorhodospira</taxon>
    </lineage>
</organism>
<reference evidence="11 12" key="1">
    <citation type="submission" date="2016-10" db="EMBL/GenBank/DDBJ databases">
        <authorList>
            <person name="de Groot N.N."/>
        </authorList>
    </citation>
    <scope>NUCLEOTIDE SEQUENCE [LARGE SCALE GENOMIC DNA]</scope>
    <source>
        <strain evidence="11 12">B7-7</strain>
    </source>
</reference>
<dbReference type="SUPFAM" id="SSF52540">
    <property type="entry name" value="P-loop containing nucleoside triphosphate hydrolases"/>
    <property type="match status" value="1"/>
</dbReference>
<dbReference type="STRING" id="867345.SAMN05421693_1013"/>
<comment type="catalytic activity">
    <reaction evidence="6">
        <text>Couples ATP hydrolysis with the unwinding of duplex DNA by translocating in the 3'-5' direction.</text>
        <dbReference type="EC" id="5.6.2.4"/>
    </reaction>
</comment>
<dbReference type="AlphaFoldDB" id="A0A1H8YVZ9"/>
<dbReference type="InterPro" id="IPR014017">
    <property type="entry name" value="DNA_helicase_UvrD-like_C"/>
</dbReference>
<evidence type="ECO:0000313" key="11">
    <source>
        <dbReference type="EMBL" id="SEP56233.1"/>
    </source>
</evidence>
<dbReference type="GO" id="GO:0005524">
    <property type="term" value="F:ATP binding"/>
    <property type="evidence" value="ECO:0007669"/>
    <property type="project" value="UniProtKB-UniRule"/>
</dbReference>
<dbReference type="EMBL" id="FOFO01000001">
    <property type="protein sequence ID" value="SEP56233.1"/>
    <property type="molecule type" value="Genomic_DNA"/>
</dbReference>
<sequence length="713" mass="80598">MDFLESYARIPKTQQRKVMGFVTKFRNDPRSSGINYEKIRDAADPHFRSVRVDQDYRGIILSPTQGNVYVLLWVDKHDAAYDWARRHACRIHPETGSLQLLDATVLEAPALPSQSFVDTGQRPLFNLRDREYLRLGVPETLLDLVKGITSEEALEQAEARLPREAFEALYLIAAGSDVQDILQEYGAPQAAAVDTSDFAGALQREQTRRSFCVVEDDQALEGMLSAPLEKWRIFLHPTQRRLVAWDVAGPVRVLGGAGTGKTVVAMHRARWLVRRGAEATPGRVLFTTFTANLAVDIQENLRHICTPEELARIEVIHIDAWVSRFLKSRQYPHQIVYEGHEQYRHCWRLALDARPVDPDLPESFYRDEWERVILPQRVTDERQYFRARRTGRGVPLTRPQRAAIWPVFETLRIQLHQRGLRTSEDATQDAADVLASDQVPPPYAAVVVDEAQDMGPQVMALLRRMVPQGKNDLFIVGDGHQRIYRRRYALSDCGIEVRGRSRKLRINYRTTEEIRRFATALLEGQTVDDLDGGEDRGSDCRSLMHGRPPVIRRFAALAEELAFLVETLSDLKGEGEGPGDICVVARTNALLDACEQALSAAGIHTHRLSRKQADARGHDGVRLATMHRIKGLEFRHVLIMAVNQDVLPLRQEMQRSTDPTEQRASELTERALFHVAATRAIRQLFVSCSGVPSPFLADFISSPLWADGAGDNR</sequence>
<dbReference type="PANTHER" id="PTHR11070">
    <property type="entry name" value="UVRD / RECB / PCRA DNA HELICASE FAMILY MEMBER"/>
    <property type="match status" value="1"/>
</dbReference>
<evidence type="ECO:0000256" key="4">
    <source>
        <dbReference type="ARBA" id="ARBA00022840"/>
    </source>
</evidence>
<dbReference type="InterPro" id="IPR000212">
    <property type="entry name" value="DNA_helicase_UvrD/REP"/>
</dbReference>
<dbReference type="Gene3D" id="3.40.50.300">
    <property type="entry name" value="P-loop containing nucleotide triphosphate hydrolases"/>
    <property type="match status" value="2"/>
</dbReference>
<evidence type="ECO:0000256" key="2">
    <source>
        <dbReference type="ARBA" id="ARBA00022801"/>
    </source>
</evidence>
<keyword evidence="3 9" id="KW-0347">Helicase</keyword>
<dbReference type="GO" id="GO:0000725">
    <property type="term" value="P:recombinational repair"/>
    <property type="evidence" value="ECO:0007669"/>
    <property type="project" value="TreeGrafter"/>
</dbReference>
<dbReference type="PROSITE" id="PS51198">
    <property type="entry name" value="UVRD_HELICASE_ATP_BIND"/>
    <property type="match status" value="1"/>
</dbReference>
<evidence type="ECO:0000259" key="10">
    <source>
        <dbReference type="PROSITE" id="PS51198"/>
    </source>
</evidence>
<keyword evidence="2 9" id="KW-0378">Hydrolase</keyword>
<keyword evidence="12" id="KW-1185">Reference proteome</keyword>
<dbReference type="Pfam" id="PF00580">
    <property type="entry name" value="UvrD-helicase"/>
    <property type="match status" value="1"/>
</dbReference>
<keyword evidence="4 9" id="KW-0067">ATP-binding</keyword>
<evidence type="ECO:0000256" key="5">
    <source>
        <dbReference type="ARBA" id="ARBA00023235"/>
    </source>
</evidence>
<dbReference type="Proteomes" id="UP000199496">
    <property type="component" value="Unassembled WGS sequence"/>
</dbReference>
<comment type="catalytic activity">
    <reaction evidence="8">
        <text>ATP + H2O = ADP + phosphate + H(+)</text>
        <dbReference type="Rhea" id="RHEA:13065"/>
        <dbReference type="ChEBI" id="CHEBI:15377"/>
        <dbReference type="ChEBI" id="CHEBI:15378"/>
        <dbReference type="ChEBI" id="CHEBI:30616"/>
        <dbReference type="ChEBI" id="CHEBI:43474"/>
        <dbReference type="ChEBI" id="CHEBI:456216"/>
        <dbReference type="EC" id="5.6.2.4"/>
    </reaction>
</comment>
<keyword evidence="1 9" id="KW-0547">Nucleotide-binding</keyword>
<evidence type="ECO:0000256" key="1">
    <source>
        <dbReference type="ARBA" id="ARBA00022741"/>
    </source>
</evidence>
<evidence type="ECO:0000313" key="12">
    <source>
        <dbReference type="Proteomes" id="UP000199496"/>
    </source>
</evidence>
<dbReference type="InterPro" id="IPR014016">
    <property type="entry name" value="UvrD-like_ATP-bd"/>
</dbReference>
<gene>
    <name evidence="11" type="ORF">SAMN05421693_1013</name>
</gene>
<evidence type="ECO:0000256" key="8">
    <source>
        <dbReference type="ARBA" id="ARBA00048988"/>
    </source>
</evidence>
<accession>A0A1H8YVZ9</accession>
<evidence type="ECO:0000256" key="7">
    <source>
        <dbReference type="ARBA" id="ARBA00034808"/>
    </source>
</evidence>
<dbReference type="GO" id="GO:0016887">
    <property type="term" value="F:ATP hydrolysis activity"/>
    <property type="evidence" value="ECO:0007669"/>
    <property type="project" value="RHEA"/>
</dbReference>
<evidence type="ECO:0000256" key="6">
    <source>
        <dbReference type="ARBA" id="ARBA00034617"/>
    </source>
</evidence>